<dbReference type="RefSeq" id="WP_377044519.1">
    <property type="nucleotide sequence ID" value="NZ_JBHLUN010000007.1"/>
</dbReference>
<evidence type="ECO:0000313" key="2">
    <source>
        <dbReference type="EMBL" id="MFC0408767.1"/>
    </source>
</evidence>
<gene>
    <name evidence="2" type="ORF">ACFFGY_10935</name>
</gene>
<proteinExistence type="predicted"/>
<dbReference type="Proteomes" id="UP001589865">
    <property type="component" value="Unassembled WGS sequence"/>
</dbReference>
<sequence>MRNLIVTAAEAAALIASGTVMLVSGPERALAALPYGRWIGTTAEQPAENESGIEAERLCCTLIEPNREIRIALVPPGARPVRPAGAVCHLMTPGQPLRRLTDGAPEAVAPTPVEGGSARVFDGRSGMAFDALSLALTVCAPAETLAAAPARPAQRRLRLVPSPSRRVAAFHGTGPARPAHGRSPVAVMKPED</sequence>
<name>A0ABV6JTZ6_9PROT</name>
<feature type="region of interest" description="Disordered" evidence="1">
    <location>
        <begin position="169"/>
        <end position="192"/>
    </location>
</feature>
<protein>
    <submittedName>
        <fullName evidence="2">DUF6976 family protein</fullName>
    </submittedName>
</protein>
<dbReference type="Pfam" id="PF22396">
    <property type="entry name" value="DUF6976"/>
    <property type="match status" value="1"/>
</dbReference>
<dbReference type="InterPro" id="IPR054249">
    <property type="entry name" value="DUF6976"/>
</dbReference>
<keyword evidence="3" id="KW-1185">Reference proteome</keyword>
<organism evidence="2 3">
    <name type="scientific">Roseomonas elaeocarpi</name>
    <dbReference type="NCBI Taxonomy" id="907779"/>
    <lineage>
        <taxon>Bacteria</taxon>
        <taxon>Pseudomonadati</taxon>
        <taxon>Pseudomonadota</taxon>
        <taxon>Alphaproteobacteria</taxon>
        <taxon>Acetobacterales</taxon>
        <taxon>Roseomonadaceae</taxon>
        <taxon>Roseomonas</taxon>
    </lineage>
</organism>
<evidence type="ECO:0000256" key="1">
    <source>
        <dbReference type="SAM" id="MobiDB-lite"/>
    </source>
</evidence>
<accession>A0ABV6JTZ6</accession>
<dbReference type="EMBL" id="JBHLUN010000007">
    <property type="protein sequence ID" value="MFC0408767.1"/>
    <property type="molecule type" value="Genomic_DNA"/>
</dbReference>
<comment type="caution">
    <text evidence="2">The sequence shown here is derived from an EMBL/GenBank/DDBJ whole genome shotgun (WGS) entry which is preliminary data.</text>
</comment>
<evidence type="ECO:0000313" key="3">
    <source>
        <dbReference type="Proteomes" id="UP001589865"/>
    </source>
</evidence>
<reference evidence="2 3" key="1">
    <citation type="submission" date="2024-09" db="EMBL/GenBank/DDBJ databases">
        <authorList>
            <person name="Sun Q."/>
            <person name="Mori K."/>
        </authorList>
    </citation>
    <scope>NUCLEOTIDE SEQUENCE [LARGE SCALE GENOMIC DNA]</scope>
    <source>
        <strain evidence="2 3">TBRC 5777</strain>
    </source>
</reference>